<protein>
    <submittedName>
        <fullName evidence="2">Lethal(2) giant larvae sro7</fullName>
    </submittedName>
</protein>
<dbReference type="GO" id="GO:0019905">
    <property type="term" value="F:syntaxin binding"/>
    <property type="evidence" value="ECO:0007669"/>
    <property type="project" value="TreeGrafter"/>
</dbReference>
<reference evidence="2" key="1">
    <citation type="submission" date="2022-07" db="EMBL/GenBank/DDBJ databases">
        <title>Phylogenomic reconstructions and comparative analyses of Kickxellomycotina fungi.</title>
        <authorList>
            <person name="Reynolds N.K."/>
            <person name="Stajich J.E."/>
            <person name="Barry K."/>
            <person name="Grigoriev I.V."/>
            <person name="Crous P."/>
            <person name="Smith M.E."/>
        </authorList>
    </citation>
    <scope>NUCLEOTIDE SEQUENCE</scope>
    <source>
        <strain evidence="2">RSA 1196</strain>
    </source>
</reference>
<feature type="non-terminal residue" evidence="2">
    <location>
        <position position="489"/>
    </location>
</feature>
<dbReference type="Proteomes" id="UP001150925">
    <property type="component" value="Unassembled WGS sequence"/>
</dbReference>
<dbReference type="GO" id="GO:0006893">
    <property type="term" value="P:Golgi to plasma membrane transport"/>
    <property type="evidence" value="ECO:0007669"/>
    <property type="project" value="TreeGrafter"/>
</dbReference>
<feature type="region of interest" description="Disordered" evidence="1">
    <location>
        <begin position="243"/>
        <end position="266"/>
    </location>
</feature>
<dbReference type="Gene3D" id="2.130.10.10">
    <property type="entry name" value="YVTN repeat-like/Quinoprotein amine dehydrogenase"/>
    <property type="match status" value="1"/>
</dbReference>
<evidence type="ECO:0000256" key="1">
    <source>
        <dbReference type="SAM" id="MobiDB-lite"/>
    </source>
</evidence>
<dbReference type="InterPro" id="IPR036322">
    <property type="entry name" value="WD40_repeat_dom_sf"/>
</dbReference>
<dbReference type="GO" id="GO:0005886">
    <property type="term" value="C:plasma membrane"/>
    <property type="evidence" value="ECO:0007669"/>
    <property type="project" value="TreeGrafter"/>
</dbReference>
<organism evidence="2 3">
    <name type="scientific">Dispira parvispora</name>
    <dbReference type="NCBI Taxonomy" id="1520584"/>
    <lineage>
        <taxon>Eukaryota</taxon>
        <taxon>Fungi</taxon>
        <taxon>Fungi incertae sedis</taxon>
        <taxon>Zoopagomycota</taxon>
        <taxon>Kickxellomycotina</taxon>
        <taxon>Dimargaritomycetes</taxon>
        <taxon>Dimargaritales</taxon>
        <taxon>Dimargaritaceae</taxon>
        <taxon>Dispira</taxon>
    </lineage>
</organism>
<dbReference type="GO" id="GO:0005096">
    <property type="term" value="F:GTPase activator activity"/>
    <property type="evidence" value="ECO:0007669"/>
    <property type="project" value="TreeGrafter"/>
</dbReference>
<dbReference type="GO" id="GO:0005737">
    <property type="term" value="C:cytoplasm"/>
    <property type="evidence" value="ECO:0007669"/>
    <property type="project" value="TreeGrafter"/>
</dbReference>
<dbReference type="SUPFAM" id="SSF50978">
    <property type="entry name" value="WD40 repeat-like"/>
    <property type="match status" value="1"/>
</dbReference>
<proteinExistence type="predicted"/>
<dbReference type="EMBL" id="JANBPY010001637">
    <property type="protein sequence ID" value="KAJ1959260.1"/>
    <property type="molecule type" value="Genomic_DNA"/>
</dbReference>
<dbReference type="GO" id="GO:0006887">
    <property type="term" value="P:exocytosis"/>
    <property type="evidence" value="ECO:0007669"/>
    <property type="project" value="TreeGrafter"/>
</dbReference>
<evidence type="ECO:0000313" key="3">
    <source>
        <dbReference type="Proteomes" id="UP001150925"/>
    </source>
</evidence>
<evidence type="ECO:0000313" key="2">
    <source>
        <dbReference type="EMBL" id="KAJ1959260.1"/>
    </source>
</evidence>
<dbReference type="OrthoDB" id="19944at2759"/>
<accession>A0A9W8AKB6</accession>
<comment type="caution">
    <text evidence="2">The sequence shown here is derived from an EMBL/GenBank/DDBJ whole genome shotgun (WGS) entry which is preliminary data.</text>
</comment>
<dbReference type="PANTHER" id="PTHR10241">
    <property type="entry name" value="LETHAL 2 GIANT LARVAE PROTEIN"/>
    <property type="match status" value="1"/>
</dbReference>
<gene>
    <name evidence="2" type="primary">SRO7</name>
    <name evidence="2" type="ORF">IWQ62_004684</name>
</gene>
<dbReference type="GO" id="GO:0045159">
    <property type="term" value="F:myosin II binding"/>
    <property type="evidence" value="ECO:0007669"/>
    <property type="project" value="TreeGrafter"/>
</dbReference>
<dbReference type="AlphaFoldDB" id="A0A9W8AKB6"/>
<dbReference type="InterPro" id="IPR015943">
    <property type="entry name" value="WD40/YVTN_repeat-like_dom_sf"/>
</dbReference>
<dbReference type="PANTHER" id="PTHR10241:SF25">
    <property type="entry name" value="TOMOSYN, ISOFORM C"/>
    <property type="match status" value="1"/>
</dbReference>
<keyword evidence="3" id="KW-1185">Reference proteome</keyword>
<name>A0A9W8AKB6_9FUNG</name>
<sequence>MSQYSGQRHSIEHEVRKRLVQNEAHSFSKGIDHADWYTLERMDRFGMADHATALAYHPVQRLLAIGTANGQVVVLGKPGVKHYFDNVSLAPLHHLWFHPNSNRYLLVVDARGELFVLDLHLRSMKYVYNLRTKVAALDCLPGNNWCMVAFEDGSVDFIDPVEGAHSELHIECLLPVRKLHAARKRWGIYAQGINLERVIGAALNPANPDQLLMGFTCNYVVLWSISQRKVLFQSDFEPSFLTPVHSPTDAAPEGELEPPSDASPPRMTAIAWQPDGAQWVTVYTPNIVAFWGAREFKNHPLSVRPLVQPDAKRDGGLIGSPSSPKAINSEKELAYCSQLYWCTLPSNEPVESAHESNAKVTSVYHTALVGLCGPTRDQQRFIHIERFTAERGMQCPIQGTIYPMEGTVQDLQLLPTESPWCGSQLSPAGFAVLFTTGRLALFDATVCFQAPSSDEEPLGPTRSLLAYDVPVDPSFLQPPVYEAFYWLQS</sequence>